<dbReference type="Proteomes" id="UP000053647">
    <property type="component" value="Unassembled WGS sequence"/>
</dbReference>
<name>A0A0C9TLV7_PAXIN</name>
<gene>
    <name evidence="2" type="ORF">PAXINDRAFT_18143</name>
</gene>
<feature type="compositionally biased region" description="Basic and acidic residues" evidence="1">
    <location>
        <begin position="51"/>
        <end position="65"/>
    </location>
</feature>
<keyword evidence="3" id="KW-1185">Reference proteome</keyword>
<protein>
    <submittedName>
        <fullName evidence="2">Uncharacterized protein</fullName>
    </submittedName>
</protein>
<evidence type="ECO:0000313" key="2">
    <source>
        <dbReference type="EMBL" id="KIJ08737.1"/>
    </source>
</evidence>
<reference evidence="2 3" key="1">
    <citation type="submission" date="2014-06" db="EMBL/GenBank/DDBJ databases">
        <authorList>
            <consortium name="DOE Joint Genome Institute"/>
            <person name="Kuo A."/>
            <person name="Kohler A."/>
            <person name="Nagy L.G."/>
            <person name="Floudas D."/>
            <person name="Copeland A."/>
            <person name="Barry K.W."/>
            <person name="Cichocki N."/>
            <person name="Veneault-Fourrey C."/>
            <person name="LaButti K."/>
            <person name="Lindquist E.A."/>
            <person name="Lipzen A."/>
            <person name="Lundell T."/>
            <person name="Morin E."/>
            <person name="Murat C."/>
            <person name="Sun H."/>
            <person name="Tunlid A."/>
            <person name="Henrissat B."/>
            <person name="Grigoriev I.V."/>
            <person name="Hibbett D.S."/>
            <person name="Martin F."/>
            <person name="Nordberg H.P."/>
            <person name="Cantor M.N."/>
            <person name="Hua S.X."/>
        </authorList>
    </citation>
    <scope>NUCLEOTIDE SEQUENCE [LARGE SCALE GENOMIC DNA]</scope>
    <source>
        <strain evidence="2 3">ATCC 200175</strain>
    </source>
</reference>
<proteinExistence type="predicted"/>
<feature type="region of interest" description="Disordered" evidence="1">
    <location>
        <begin position="27"/>
        <end position="76"/>
    </location>
</feature>
<dbReference type="AlphaFoldDB" id="A0A0C9TLV7"/>
<evidence type="ECO:0000313" key="3">
    <source>
        <dbReference type="Proteomes" id="UP000053647"/>
    </source>
</evidence>
<dbReference type="EMBL" id="KN819564">
    <property type="protein sequence ID" value="KIJ08737.1"/>
    <property type="molecule type" value="Genomic_DNA"/>
</dbReference>
<evidence type="ECO:0000256" key="1">
    <source>
        <dbReference type="SAM" id="MobiDB-lite"/>
    </source>
</evidence>
<reference evidence="3" key="2">
    <citation type="submission" date="2015-01" db="EMBL/GenBank/DDBJ databases">
        <title>Evolutionary Origins and Diversification of the Mycorrhizal Mutualists.</title>
        <authorList>
            <consortium name="DOE Joint Genome Institute"/>
            <consortium name="Mycorrhizal Genomics Consortium"/>
            <person name="Kohler A."/>
            <person name="Kuo A."/>
            <person name="Nagy L.G."/>
            <person name="Floudas D."/>
            <person name="Copeland A."/>
            <person name="Barry K.W."/>
            <person name="Cichocki N."/>
            <person name="Veneault-Fourrey C."/>
            <person name="LaButti K."/>
            <person name="Lindquist E.A."/>
            <person name="Lipzen A."/>
            <person name="Lundell T."/>
            <person name="Morin E."/>
            <person name="Murat C."/>
            <person name="Riley R."/>
            <person name="Ohm R."/>
            <person name="Sun H."/>
            <person name="Tunlid A."/>
            <person name="Henrissat B."/>
            <person name="Grigoriev I.V."/>
            <person name="Hibbett D.S."/>
            <person name="Martin F."/>
        </authorList>
    </citation>
    <scope>NUCLEOTIDE SEQUENCE [LARGE SCALE GENOMIC DNA]</scope>
    <source>
        <strain evidence="3">ATCC 200175</strain>
    </source>
</reference>
<dbReference type="HOGENOM" id="CLU_2655180_0_0_1"/>
<sequence>MSTGAGAAPVITSARPLRLLNQLETIPSKGPKRMPQYIYPIPQFGMSGENAGERTHPHHAEDKKAQSAHPNSQSLR</sequence>
<organism evidence="2 3">
    <name type="scientific">Paxillus involutus ATCC 200175</name>
    <dbReference type="NCBI Taxonomy" id="664439"/>
    <lineage>
        <taxon>Eukaryota</taxon>
        <taxon>Fungi</taxon>
        <taxon>Dikarya</taxon>
        <taxon>Basidiomycota</taxon>
        <taxon>Agaricomycotina</taxon>
        <taxon>Agaricomycetes</taxon>
        <taxon>Agaricomycetidae</taxon>
        <taxon>Boletales</taxon>
        <taxon>Paxilineae</taxon>
        <taxon>Paxillaceae</taxon>
        <taxon>Paxillus</taxon>
    </lineage>
</organism>
<accession>A0A0C9TLV7</accession>